<protein>
    <submittedName>
        <fullName evidence="1">OLC1v1038150C1</fullName>
    </submittedName>
</protein>
<keyword evidence="2" id="KW-1185">Reference proteome</keyword>
<dbReference type="EMBL" id="OX459120">
    <property type="protein sequence ID" value="CAI9100959.1"/>
    <property type="molecule type" value="Genomic_DNA"/>
</dbReference>
<evidence type="ECO:0000313" key="1">
    <source>
        <dbReference type="EMBL" id="CAI9100959.1"/>
    </source>
</evidence>
<dbReference type="InterPro" id="IPR029063">
    <property type="entry name" value="SAM-dependent_MTases_sf"/>
</dbReference>
<name>A0AAV1D1T9_OLDCO</name>
<dbReference type="AlphaFoldDB" id="A0AAV1D1T9"/>
<dbReference type="PANTHER" id="PTHR37217">
    <property type="entry name" value="EXPRESSED PROTEIN"/>
    <property type="match status" value="1"/>
</dbReference>
<dbReference type="SUPFAM" id="SSF53335">
    <property type="entry name" value="S-adenosyl-L-methionine-dependent methyltransferases"/>
    <property type="match status" value="1"/>
</dbReference>
<evidence type="ECO:0000313" key="2">
    <source>
        <dbReference type="Proteomes" id="UP001161247"/>
    </source>
</evidence>
<proteinExistence type="predicted"/>
<organism evidence="1 2">
    <name type="scientific">Oldenlandia corymbosa var. corymbosa</name>
    <dbReference type="NCBI Taxonomy" id="529605"/>
    <lineage>
        <taxon>Eukaryota</taxon>
        <taxon>Viridiplantae</taxon>
        <taxon>Streptophyta</taxon>
        <taxon>Embryophyta</taxon>
        <taxon>Tracheophyta</taxon>
        <taxon>Spermatophyta</taxon>
        <taxon>Magnoliopsida</taxon>
        <taxon>eudicotyledons</taxon>
        <taxon>Gunneridae</taxon>
        <taxon>Pentapetalae</taxon>
        <taxon>asterids</taxon>
        <taxon>lamiids</taxon>
        <taxon>Gentianales</taxon>
        <taxon>Rubiaceae</taxon>
        <taxon>Rubioideae</taxon>
        <taxon>Spermacoceae</taxon>
        <taxon>Hedyotis-Oldenlandia complex</taxon>
        <taxon>Oldenlandia</taxon>
    </lineage>
</organism>
<dbReference type="PANTHER" id="PTHR37217:SF1">
    <property type="entry name" value="EXPRESSED PROTEIN"/>
    <property type="match status" value="1"/>
</dbReference>
<sequence length="277" mass="31113">MNSTLSPPSCLPVMPVFQAVEHNCHRRLKYGGITQHKFGGGQHSLVLPRLASIMSYHVSNSRSTCRVATPANEGTVSVVDFDELIEKDWSFLEPVDNNSEQQHKQKIDQIISAGEIAETSKVLISISSEHFVDRIVECSPCQQLLVVHDSLFTLACIKEKYDNVKCWQGEMLYLPEDWVALDVVFLYFLPALPFQLTQILETLSKHCLPGARIVISHPSGRQMVQEQKKRHPDIVVGDELPGKITLQDVATDNSFQLVKFVDEPDFYLAVLKLAKNG</sequence>
<dbReference type="Proteomes" id="UP001161247">
    <property type="component" value="Chromosome 3"/>
</dbReference>
<dbReference type="GO" id="GO:0009507">
    <property type="term" value="C:chloroplast"/>
    <property type="evidence" value="ECO:0007669"/>
    <property type="project" value="TreeGrafter"/>
</dbReference>
<gene>
    <name evidence="1" type="ORF">OLC1_LOCUS10659</name>
</gene>
<reference evidence="1" key="1">
    <citation type="submission" date="2023-03" db="EMBL/GenBank/DDBJ databases">
        <authorList>
            <person name="Julca I."/>
        </authorList>
    </citation>
    <scope>NUCLEOTIDE SEQUENCE</scope>
</reference>
<accession>A0AAV1D1T9</accession>